<evidence type="ECO:0000313" key="2">
    <source>
        <dbReference type="EMBL" id="CAL1698128.1"/>
    </source>
</evidence>
<keyword evidence="3" id="KW-1185">Reference proteome</keyword>
<accession>A0ABP1CTU5</accession>
<organism evidence="2 3">
    <name type="scientific">Somion occarium</name>
    <dbReference type="NCBI Taxonomy" id="3059160"/>
    <lineage>
        <taxon>Eukaryota</taxon>
        <taxon>Fungi</taxon>
        <taxon>Dikarya</taxon>
        <taxon>Basidiomycota</taxon>
        <taxon>Agaricomycotina</taxon>
        <taxon>Agaricomycetes</taxon>
        <taxon>Polyporales</taxon>
        <taxon>Cerrenaceae</taxon>
        <taxon>Somion</taxon>
    </lineage>
</organism>
<evidence type="ECO:0000256" key="1">
    <source>
        <dbReference type="SAM" id="MobiDB-lite"/>
    </source>
</evidence>
<protein>
    <submittedName>
        <fullName evidence="2">Uncharacterized protein</fullName>
    </submittedName>
</protein>
<name>A0ABP1CTU5_9APHY</name>
<proteinExistence type="predicted"/>
<gene>
    <name evidence="2" type="ORF">GFSPODELE1_LOCUS2014</name>
</gene>
<feature type="compositionally biased region" description="Acidic residues" evidence="1">
    <location>
        <begin position="203"/>
        <end position="232"/>
    </location>
</feature>
<evidence type="ECO:0000313" key="3">
    <source>
        <dbReference type="Proteomes" id="UP001497453"/>
    </source>
</evidence>
<reference evidence="3" key="1">
    <citation type="submission" date="2024-04" db="EMBL/GenBank/DDBJ databases">
        <authorList>
            <person name="Shaw F."/>
            <person name="Minotto A."/>
        </authorList>
    </citation>
    <scope>NUCLEOTIDE SEQUENCE [LARGE SCALE GENOMIC DNA]</scope>
</reference>
<dbReference type="EMBL" id="OZ037953">
    <property type="protein sequence ID" value="CAL1698128.1"/>
    <property type="molecule type" value="Genomic_DNA"/>
</dbReference>
<dbReference type="Proteomes" id="UP001497453">
    <property type="component" value="Chromosome 10"/>
</dbReference>
<sequence length="259" mass="29896">MDNTPYTTIDLWNNAVDLACRLSSWPHFLPAASELLTCENLSPSDIKRHATKIIRLVEHSRTTLTRSGLVLNSPASCQTGFSPFKKAYFDLLLMLKRIRHHIDDKELQRRIDRLSFDMRPPSLEFPNSPSGVRHTPYRIPSGLRQRSPQSEEEDRKMMPPPSILPNMDKRRHLRHSTSSLRCQARDPLRGRPRKRPMLGSDGESSDEEPDTSDDEDDERMIESEDEDDEEEQTPVSYQPPRARLGILCTKRQPVHCMRS</sequence>
<feature type="region of interest" description="Disordered" evidence="1">
    <location>
        <begin position="118"/>
        <end position="246"/>
    </location>
</feature>